<dbReference type="SUPFAM" id="SSF46689">
    <property type="entry name" value="Homeodomain-like"/>
    <property type="match status" value="2"/>
</dbReference>
<dbReference type="InterPro" id="IPR001789">
    <property type="entry name" value="Sig_transdc_resp-reg_receiver"/>
</dbReference>
<evidence type="ECO:0000256" key="2">
    <source>
        <dbReference type="ARBA" id="ARBA00022490"/>
    </source>
</evidence>
<keyword evidence="6" id="KW-0238">DNA-binding</keyword>
<evidence type="ECO:0000256" key="5">
    <source>
        <dbReference type="ARBA" id="ARBA00023015"/>
    </source>
</evidence>
<dbReference type="Proteomes" id="UP000054099">
    <property type="component" value="Unassembled WGS sequence"/>
</dbReference>
<evidence type="ECO:0000313" key="11">
    <source>
        <dbReference type="EMBL" id="KSU83531.1"/>
    </source>
</evidence>
<dbReference type="OrthoDB" id="159632at2"/>
<organism evidence="11 12">
    <name type="scientific">Fictibacillus enclensis</name>
    <dbReference type="NCBI Taxonomy" id="1017270"/>
    <lineage>
        <taxon>Bacteria</taxon>
        <taxon>Bacillati</taxon>
        <taxon>Bacillota</taxon>
        <taxon>Bacilli</taxon>
        <taxon>Bacillales</taxon>
        <taxon>Fictibacillaceae</taxon>
        <taxon>Fictibacillus</taxon>
    </lineage>
</organism>
<dbReference type="SUPFAM" id="SSF52172">
    <property type="entry name" value="CheY-like"/>
    <property type="match status" value="1"/>
</dbReference>
<dbReference type="InterPro" id="IPR009057">
    <property type="entry name" value="Homeodomain-like_sf"/>
</dbReference>
<accession>A0A0V8J984</accession>
<keyword evidence="4" id="KW-0902">Two-component regulatory system</keyword>
<dbReference type="RefSeq" id="WP_061972370.1">
    <property type="nucleotide sequence ID" value="NZ_FMAV01000002.1"/>
</dbReference>
<keyword evidence="7" id="KW-0804">Transcription</keyword>
<comment type="caution">
    <text evidence="11">The sequence shown here is derived from an EMBL/GenBank/DDBJ whole genome shotgun (WGS) entry which is preliminary data.</text>
</comment>
<feature type="domain" description="Response regulatory" evidence="10">
    <location>
        <begin position="2"/>
        <end position="119"/>
    </location>
</feature>
<dbReference type="PANTHER" id="PTHR42713">
    <property type="entry name" value="HISTIDINE KINASE-RELATED"/>
    <property type="match status" value="1"/>
</dbReference>
<dbReference type="PROSITE" id="PS01124">
    <property type="entry name" value="HTH_ARAC_FAMILY_2"/>
    <property type="match status" value="1"/>
</dbReference>
<dbReference type="SMART" id="SM00342">
    <property type="entry name" value="HTH_ARAC"/>
    <property type="match status" value="1"/>
</dbReference>
<dbReference type="GO" id="GO:0003700">
    <property type="term" value="F:DNA-binding transcription factor activity"/>
    <property type="evidence" value="ECO:0007669"/>
    <property type="project" value="InterPro"/>
</dbReference>
<dbReference type="InterPro" id="IPR011006">
    <property type="entry name" value="CheY-like_superfamily"/>
</dbReference>
<keyword evidence="5" id="KW-0805">Transcription regulation</keyword>
<dbReference type="GO" id="GO:0043565">
    <property type="term" value="F:sequence-specific DNA binding"/>
    <property type="evidence" value="ECO:0007669"/>
    <property type="project" value="InterPro"/>
</dbReference>
<evidence type="ECO:0000256" key="6">
    <source>
        <dbReference type="ARBA" id="ARBA00023125"/>
    </source>
</evidence>
<dbReference type="CDD" id="cd17536">
    <property type="entry name" value="REC_YesN-like"/>
    <property type="match status" value="1"/>
</dbReference>
<dbReference type="InterPro" id="IPR051552">
    <property type="entry name" value="HptR"/>
</dbReference>
<evidence type="ECO:0000256" key="1">
    <source>
        <dbReference type="ARBA" id="ARBA00004496"/>
    </source>
</evidence>
<proteinExistence type="predicted"/>
<dbReference type="InterPro" id="IPR020449">
    <property type="entry name" value="Tscrpt_reg_AraC-type_HTH"/>
</dbReference>
<dbReference type="InterPro" id="IPR041522">
    <property type="entry name" value="CdaR_GGDEF"/>
</dbReference>
<dbReference type="Gene3D" id="1.10.10.60">
    <property type="entry name" value="Homeodomain-like"/>
    <property type="match status" value="2"/>
</dbReference>
<dbReference type="GO" id="GO:0000160">
    <property type="term" value="P:phosphorelay signal transduction system"/>
    <property type="evidence" value="ECO:0007669"/>
    <property type="project" value="UniProtKB-KW"/>
</dbReference>
<evidence type="ECO:0000259" key="9">
    <source>
        <dbReference type="PROSITE" id="PS01124"/>
    </source>
</evidence>
<name>A0A0V8J984_9BACL</name>
<dbReference type="Pfam" id="PF17853">
    <property type="entry name" value="GGDEF_2"/>
    <property type="match status" value="1"/>
</dbReference>
<dbReference type="EMBL" id="LNQN01000002">
    <property type="protein sequence ID" value="KSU83531.1"/>
    <property type="molecule type" value="Genomic_DNA"/>
</dbReference>
<reference evidence="11 12" key="1">
    <citation type="journal article" date="2014" name="Antonie Van Leeuwenhoek">
        <title>Fictibacillus enclensis sp. nov., isolated from marine sediment.</title>
        <authorList>
            <person name="Dastager S.G."/>
            <person name="Mawlankar R."/>
            <person name="Srinivasan K."/>
            <person name="Tang S.K."/>
            <person name="Lee J.C."/>
            <person name="Ramana V.V."/>
            <person name="Shouche Y.S."/>
        </authorList>
    </citation>
    <scope>NUCLEOTIDE SEQUENCE [LARGE SCALE GENOMIC DNA]</scope>
    <source>
        <strain evidence="11 12">NIO-1003</strain>
    </source>
</reference>
<evidence type="ECO:0000256" key="3">
    <source>
        <dbReference type="ARBA" id="ARBA00022553"/>
    </source>
</evidence>
<evidence type="ECO:0000256" key="8">
    <source>
        <dbReference type="PROSITE-ProRule" id="PRU00169"/>
    </source>
</evidence>
<dbReference type="PRINTS" id="PR00032">
    <property type="entry name" value="HTHARAC"/>
</dbReference>
<keyword evidence="3 8" id="KW-0597">Phosphoprotein</keyword>
<keyword evidence="12" id="KW-1185">Reference proteome</keyword>
<gene>
    <name evidence="11" type="ORF">AS030_13305</name>
</gene>
<sequence length="527" mass="61661">MKVLIIDDEKHVRDGIRLLGAWEENGIGEFYEAENGEDAIRLIQEHRPEIIFSDMKMPKMDGTQLLEWIKTNQPKSKTVVVTGYDDYHYMRKAIHFGSYDYLLKPIDPEILNQTLKNAVEEWKKEEADRKSKDSSYQMINEMKPVFRDRKLTQLVSSDSIKDELYKELGFQLSQTYMVALMRLDGKTIKSFQGDRDLAYFTILNVINEILMDCDCGIGFRYLSSKGEIVMIFWNKLDQIEERLSEIHQTLKRVLNRSCPIAIGEAVTGTAGLLQSYQHAKQVLLSSNLLERKEKRVYGPDTVQVISPKSLMSYSSDIEGGMMAGRIEAFDDLIEDVTNDFTENGYLSLKQLLHFENEYQVISNTWFKHYNIPIGSSESIEKRIDPYFDAGGTFNLEDYKKRIRREISVFLKKVKKASKQKGNIIHEIEKYLQSHFDRDVKLQEISDHFYISREYISRKFKQELNVNISDYLVRIRMNKAKSLLKNSDLKIYEIANMIGYQDDKYFRKVFKKVEGITPNEYRDQYSVK</sequence>
<dbReference type="Pfam" id="PF00072">
    <property type="entry name" value="Response_reg"/>
    <property type="match status" value="1"/>
</dbReference>
<dbReference type="PROSITE" id="PS50110">
    <property type="entry name" value="RESPONSE_REGULATORY"/>
    <property type="match status" value="1"/>
</dbReference>
<feature type="domain" description="HTH araC/xylS-type" evidence="9">
    <location>
        <begin position="425"/>
        <end position="523"/>
    </location>
</feature>
<dbReference type="Gene3D" id="3.40.50.2300">
    <property type="match status" value="1"/>
</dbReference>
<dbReference type="Pfam" id="PF12833">
    <property type="entry name" value="HTH_18"/>
    <property type="match status" value="1"/>
</dbReference>
<evidence type="ECO:0000259" key="10">
    <source>
        <dbReference type="PROSITE" id="PS50110"/>
    </source>
</evidence>
<protein>
    <submittedName>
        <fullName evidence="11">AraC family transcriptional regulator</fullName>
    </submittedName>
</protein>
<dbReference type="SMART" id="SM00448">
    <property type="entry name" value="REC"/>
    <property type="match status" value="1"/>
</dbReference>
<dbReference type="PROSITE" id="PS00041">
    <property type="entry name" value="HTH_ARAC_FAMILY_1"/>
    <property type="match status" value="1"/>
</dbReference>
<dbReference type="PANTHER" id="PTHR42713:SF3">
    <property type="entry name" value="TRANSCRIPTIONAL REGULATORY PROTEIN HPTR"/>
    <property type="match status" value="1"/>
</dbReference>
<evidence type="ECO:0000256" key="4">
    <source>
        <dbReference type="ARBA" id="ARBA00023012"/>
    </source>
</evidence>
<dbReference type="InterPro" id="IPR018062">
    <property type="entry name" value="HTH_AraC-typ_CS"/>
</dbReference>
<dbReference type="InterPro" id="IPR018060">
    <property type="entry name" value="HTH_AraC"/>
</dbReference>
<evidence type="ECO:0000313" key="12">
    <source>
        <dbReference type="Proteomes" id="UP000054099"/>
    </source>
</evidence>
<keyword evidence="2" id="KW-0963">Cytoplasm</keyword>
<dbReference type="AlphaFoldDB" id="A0A0V8J984"/>
<comment type="subcellular location">
    <subcellularLocation>
        <location evidence="1">Cytoplasm</location>
    </subcellularLocation>
</comment>
<feature type="modified residue" description="4-aspartylphosphate" evidence="8">
    <location>
        <position position="54"/>
    </location>
</feature>
<evidence type="ECO:0000256" key="7">
    <source>
        <dbReference type="ARBA" id="ARBA00023163"/>
    </source>
</evidence>
<dbReference type="GO" id="GO:0005737">
    <property type="term" value="C:cytoplasm"/>
    <property type="evidence" value="ECO:0007669"/>
    <property type="project" value="UniProtKB-SubCell"/>
</dbReference>